<accession>A0A699GYK6</accession>
<reference evidence="2" key="1">
    <citation type="journal article" date="2019" name="Sci. Rep.">
        <title>Draft genome of Tanacetum cinerariifolium, the natural source of mosquito coil.</title>
        <authorList>
            <person name="Yamashiro T."/>
            <person name="Shiraishi A."/>
            <person name="Satake H."/>
            <person name="Nakayama K."/>
        </authorList>
    </citation>
    <scope>NUCLEOTIDE SEQUENCE</scope>
</reference>
<evidence type="ECO:0000256" key="1">
    <source>
        <dbReference type="SAM" id="MobiDB-lite"/>
    </source>
</evidence>
<feature type="compositionally biased region" description="Low complexity" evidence="1">
    <location>
        <begin position="176"/>
        <end position="190"/>
    </location>
</feature>
<feature type="region of interest" description="Disordered" evidence="1">
    <location>
        <begin position="160"/>
        <end position="208"/>
    </location>
</feature>
<proteinExistence type="predicted"/>
<protein>
    <submittedName>
        <fullName evidence="2">Pentatricopeptide repeat-containing protein</fullName>
    </submittedName>
</protein>
<dbReference type="EMBL" id="BKCJ010081355">
    <property type="protein sequence ID" value="GEW93992.1"/>
    <property type="molecule type" value="Genomic_DNA"/>
</dbReference>
<comment type="caution">
    <text evidence="2">The sequence shown here is derived from an EMBL/GenBank/DDBJ whole genome shotgun (WGS) entry which is preliminary data.</text>
</comment>
<feature type="compositionally biased region" description="Basic and acidic residues" evidence="1">
    <location>
        <begin position="160"/>
        <end position="170"/>
    </location>
</feature>
<gene>
    <name evidence="2" type="ORF">Tci_265968</name>
</gene>
<name>A0A699GYK6_TANCI</name>
<organism evidence="2">
    <name type="scientific">Tanacetum cinerariifolium</name>
    <name type="common">Dalmatian daisy</name>
    <name type="synonym">Chrysanthemum cinerariifolium</name>
    <dbReference type="NCBI Taxonomy" id="118510"/>
    <lineage>
        <taxon>Eukaryota</taxon>
        <taxon>Viridiplantae</taxon>
        <taxon>Streptophyta</taxon>
        <taxon>Embryophyta</taxon>
        <taxon>Tracheophyta</taxon>
        <taxon>Spermatophyta</taxon>
        <taxon>Magnoliopsida</taxon>
        <taxon>eudicotyledons</taxon>
        <taxon>Gunneridae</taxon>
        <taxon>Pentapetalae</taxon>
        <taxon>asterids</taxon>
        <taxon>campanulids</taxon>
        <taxon>Asterales</taxon>
        <taxon>Asteraceae</taxon>
        <taxon>Asteroideae</taxon>
        <taxon>Anthemideae</taxon>
        <taxon>Anthemidinae</taxon>
        <taxon>Tanacetum</taxon>
    </lineage>
</organism>
<feature type="compositionally biased region" description="Low complexity" evidence="1">
    <location>
        <begin position="267"/>
        <end position="305"/>
    </location>
</feature>
<dbReference type="AlphaFoldDB" id="A0A699GYK6"/>
<feature type="region of interest" description="Disordered" evidence="1">
    <location>
        <begin position="253"/>
        <end position="305"/>
    </location>
</feature>
<evidence type="ECO:0000313" key="2">
    <source>
        <dbReference type="EMBL" id="GEW93992.1"/>
    </source>
</evidence>
<sequence length="375" mass="42722">MFVEFVIQNQFFSYSHEDFAQILDIPCEGACAFTDRWSLDELAYGVPSDGPYQTNPPSPNDIISSIRIDQEGQVRRIRHEEEINVQEYQVLTREIEPTLRPLEEIIRENVFCLGGNWDHVPACLCYMIYCVVHSEKFNLAYYMAKRMEWVTKQSRLILPYERKPRKDRDTRRSRHSTSSSSTFNEPSSSHLNDDDDGNNERTSHASTPSLIRYVNSLTNKVPQVFQNPPNIDPHLEPFYTRQTEIINRQVQIRDEHRGGLSDEDVTTKPSPTTTSSSLTPPNAPSKTTSTNQTSSSHENTSTSFQSKLQILPPYSNEPTSPYPLNSLLNNILDVPPRPLNPQPLQSHPSLDITLSLSPITHLDHIHDTLSPPSLP</sequence>